<dbReference type="SMART" id="SM00700">
    <property type="entry name" value="JHBP"/>
    <property type="match status" value="1"/>
</dbReference>
<dbReference type="OrthoDB" id="7419171at2759"/>
<keyword evidence="1 4" id="KW-0732">Signal</keyword>
<dbReference type="PANTHER" id="PTHR11008:SF32">
    <property type="entry name" value="CIRCADIAN CLOCK-CONTROLLED PROTEIN DAYWAKE-RELATED"/>
    <property type="match status" value="1"/>
</dbReference>
<gene>
    <name evidence="5" type="ORF">MELIAE_LOCUS8770</name>
</gene>
<proteinExistence type="inferred from homology"/>
<dbReference type="GO" id="GO:0007623">
    <property type="term" value="P:circadian rhythm"/>
    <property type="evidence" value="ECO:0007669"/>
    <property type="project" value="UniProtKB-ARBA"/>
</dbReference>
<keyword evidence="6" id="KW-1185">Reference proteome</keyword>
<dbReference type="AlphaFoldDB" id="A0A9P0FK37"/>
<evidence type="ECO:0000313" key="5">
    <source>
        <dbReference type="EMBL" id="CAH0558257.1"/>
    </source>
</evidence>
<feature type="signal peptide" evidence="4">
    <location>
        <begin position="1"/>
        <end position="27"/>
    </location>
</feature>
<dbReference type="PANTHER" id="PTHR11008">
    <property type="entry name" value="PROTEIN TAKEOUT-LIKE PROTEIN"/>
    <property type="match status" value="1"/>
</dbReference>
<name>A0A9P0FK37_BRAAE</name>
<dbReference type="Gene3D" id="3.15.10.30">
    <property type="entry name" value="Haemolymph juvenile hormone binding protein"/>
    <property type="match status" value="1"/>
</dbReference>
<evidence type="ECO:0000256" key="2">
    <source>
        <dbReference type="ARBA" id="ARBA00023108"/>
    </source>
</evidence>
<dbReference type="Pfam" id="PF06585">
    <property type="entry name" value="JHBP"/>
    <property type="match status" value="1"/>
</dbReference>
<accession>A0A9P0FK37</accession>
<feature type="chain" id="PRO_5040213647" evidence="4">
    <location>
        <begin position="28"/>
        <end position="261"/>
    </location>
</feature>
<dbReference type="InterPro" id="IPR010562">
    <property type="entry name" value="Haemolymph_juvenile_hormone-bd"/>
</dbReference>
<dbReference type="FunFam" id="3.15.10.30:FF:000001">
    <property type="entry name" value="Takeout-like protein 1"/>
    <property type="match status" value="1"/>
</dbReference>
<evidence type="ECO:0000256" key="1">
    <source>
        <dbReference type="ARBA" id="ARBA00022729"/>
    </source>
</evidence>
<comment type="similarity">
    <text evidence="3">Belongs to the TO family.</text>
</comment>
<keyword evidence="2" id="KW-0090">Biological rhythms</keyword>
<dbReference type="GO" id="GO:0005615">
    <property type="term" value="C:extracellular space"/>
    <property type="evidence" value="ECO:0007669"/>
    <property type="project" value="TreeGrafter"/>
</dbReference>
<reference evidence="5" key="1">
    <citation type="submission" date="2021-12" db="EMBL/GenBank/DDBJ databases">
        <authorList>
            <person name="King R."/>
        </authorList>
    </citation>
    <scope>NUCLEOTIDE SEQUENCE</scope>
</reference>
<dbReference type="InterPro" id="IPR038606">
    <property type="entry name" value="To_sf"/>
</dbReference>
<organism evidence="5 6">
    <name type="scientific">Brassicogethes aeneus</name>
    <name type="common">Rape pollen beetle</name>
    <name type="synonym">Meligethes aeneus</name>
    <dbReference type="NCBI Taxonomy" id="1431903"/>
    <lineage>
        <taxon>Eukaryota</taxon>
        <taxon>Metazoa</taxon>
        <taxon>Ecdysozoa</taxon>
        <taxon>Arthropoda</taxon>
        <taxon>Hexapoda</taxon>
        <taxon>Insecta</taxon>
        <taxon>Pterygota</taxon>
        <taxon>Neoptera</taxon>
        <taxon>Endopterygota</taxon>
        <taxon>Coleoptera</taxon>
        <taxon>Polyphaga</taxon>
        <taxon>Cucujiformia</taxon>
        <taxon>Nitidulidae</taxon>
        <taxon>Meligethinae</taxon>
        <taxon>Brassicogethes</taxon>
    </lineage>
</organism>
<evidence type="ECO:0000313" key="6">
    <source>
        <dbReference type="Proteomes" id="UP001154078"/>
    </source>
</evidence>
<dbReference type="EMBL" id="OV121136">
    <property type="protein sequence ID" value="CAH0558257.1"/>
    <property type="molecule type" value="Genomic_DNA"/>
</dbReference>
<sequence length="261" mass="29660">MVHVKMHTVFLSLVLCVASFIIFGVQSRQLPSYFPRCYRDRPQEEINECMLKATEIVRPYLKKGVPELKIPSISPLTIPEISLEQGTTSTSYKAYAKNVSLYGLDTYIFRKNEFNPKTLAFFCDVNMPVLAMRGTYVVEGKFLNAPLQGQGIFYSNITNSNGTLDIQAKLVTRKNVQYMEIEKMVTKLDVGKVVDYGLEGLFSDNEILAKATQNALRENLPLVVEELKPAIELLMTRLFRDVILNAILKIPYDEVYPISKK</sequence>
<dbReference type="Proteomes" id="UP001154078">
    <property type="component" value="Chromosome 5"/>
</dbReference>
<evidence type="ECO:0000256" key="3">
    <source>
        <dbReference type="ARBA" id="ARBA00060902"/>
    </source>
</evidence>
<protein>
    <submittedName>
        <fullName evidence="5">Uncharacterized protein</fullName>
    </submittedName>
</protein>
<evidence type="ECO:0000256" key="4">
    <source>
        <dbReference type="SAM" id="SignalP"/>
    </source>
</evidence>